<accession>A0A5B7IXE0</accession>
<reference evidence="1 2" key="1">
    <citation type="submission" date="2019-05" db="EMBL/GenBank/DDBJ databases">
        <title>Another draft genome of Portunus trituberculatus and its Hox gene families provides insights of decapod evolution.</title>
        <authorList>
            <person name="Jeong J.-H."/>
            <person name="Song I."/>
            <person name="Kim S."/>
            <person name="Choi T."/>
            <person name="Kim D."/>
            <person name="Ryu S."/>
            <person name="Kim W."/>
        </authorList>
    </citation>
    <scope>NUCLEOTIDE SEQUENCE [LARGE SCALE GENOMIC DNA]</scope>
    <source>
        <tissue evidence="1">Muscle</tissue>
    </source>
</reference>
<organism evidence="1 2">
    <name type="scientific">Portunus trituberculatus</name>
    <name type="common">Swimming crab</name>
    <name type="synonym">Neptunus trituberculatus</name>
    <dbReference type="NCBI Taxonomy" id="210409"/>
    <lineage>
        <taxon>Eukaryota</taxon>
        <taxon>Metazoa</taxon>
        <taxon>Ecdysozoa</taxon>
        <taxon>Arthropoda</taxon>
        <taxon>Crustacea</taxon>
        <taxon>Multicrustacea</taxon>
        <taxon>Malacostraca</taxon>
        <taxon>Eumalacostraca</taxon>
        <taxon>Eucarida</taxon>
        <taxon>Decapoda</taxon>
        <taxon>Pleocyemata</taxon>
        <taxon>Brachyura</taxon>
        <taxon>Eubrachyura</taxon>
        <taxon>Portunoidea</taxon>
        <taxon>Portunidae</taxon>
        <taxon>Portuninae</taxon>
        <taxon>Portunus</taxon>
    </lineage>
</organism>
<dbReference type="EMBL" id="VSRR010083877">
    <property type="protein sequence ID" value="MPC90291.1"/>
    <property type="molecule type" value="Genomic_DNA"/>
</dbReference>
<keyword evidence="2" id="KW-1185">Reference proteome</keyword>
<dbReference type="Proteomes" id="UP000324222">
    <property type="component" value="Unassembled WGS sequence"/>
</dbReference>
<evidence type="ECO:0000313" key="1">
    <source>
        <dbReference type="EMBL" id="MPC90291.1"/>
    </source>
</evidence>
<comment type="caution">
    <text evidence="1">The sequence shown here is derived from an EMBL/GenBank/DDBJ whole genome shotgun (WGS) entry which is preliminary data.</text>
</comment>
<proteinExistence type="predicted"/>
<dbReference type="AlphaFoldDB" id="A0A5B7IXE0"/>
<sequence length="77" mass="8630">MHLVEADGGADQTKENRENVGRTMNCFCNHTFLGNTERGAHMLGRHMRGNGLNPEDCLHTELTNKRPRSHIAADSEQ</sequence>
<protein>
    <submittedName>
        <fullName evidence="1">Uncharacterized protein</fullName>
    </submittedName>
</protein>
<evidence type="ECO:0000313" key="2">
    <source>
        <dbReference type="Proteomes" id="UP000324222"/>
    </source>
</evidence>
<gene>
    <name evidence="1" type="ORF">E2C01_085268</name>
</gene>
<name>A0A5B7IXE0_PORTR</name>